<comment type="caution">
    <text evidence="2">The sequence shown here is derived from an EMBL/GenBank/DDBJ whole genome shotgun (WGS) entry which is preliminary data.</text>
</comment>
<evidence type="ECO:0000256" key="1">
    <source>
        <dbReference type="SAM" id="MobiDB-lite"/>
    </source>
</evidence>
<evidence type="ECO:0000313" key="2">
    <source>
        <dbReference type="EMBL" id="GJN89490.1"/>
    </source>
</evidence>
<dbReference type="AlphaFoldDB" id="A0AAV5GJ45"/>
<proteinExistence type="predicted"/>
<feature type="compositionally biased region" description="Acidic residues" evidence="1">
    <location>
        <begin position="707"/>
        <end position="716"/>
    </location>
</feature>
<organism evidence="2 3">
    <name type="scientific">Rhodotorula paludigena</name>
    <dbReference type="NCBI Taxonomy" id="86838"/>
    <lineage>
        <taxon>Eukaryota</taxon>
        <taxon>Fungi</taxon>
        <taxon>Dikarya</taxon>
        <taxon>Basidiomycota</taxon>
        <taxon>Pucciniomycotina</taxon>
        <taxon>Microbotryomycetes</taxon>
        <taxon>Sporidiobolales</taxon>
        <taxon>Sporidiobolaceae</taxon>
        <taxon>Rhodotorula</taxon>
    </lineage>
</organism>
<gene>
    <name evidence="2" type="ORF">Rhopal_002477-T1</name>
</gene>
<feature type="region of interest" description="Disordered" evidence="1">
    <location>
        <begin position="698"/>
        <end position="719"/>
    </location>
</feature>
<protein>
    <submittedName>
        <fullName evidence="2">Uncharacterized protein</fullName>
    </submittedName>
</protein>
<evidence type="ECO:0000313" key="3">
    <source>
        <dbReference type="Proteomes" id="UP001342314"/>
    </source>
</evidence>
<keyword evidence="3" id="KW-1185">Reference proteome</keyword>
<reference evidence="2 3" key="1">
    <citation type="submission" date="2021-12" db="EMBL/GenBank/DDBJ databases">
        <title>High titer production of polyol ester of fatty acids by Rhodotorula paludigena BS15 towards product separation-free biomass refinery.</title>
        <authorList>
            <person name="Mano J."/>
            <person name="Ono H."/>
            <person name="Tanaka T."/>
            <person name="Naito K."/>
            <person name="Sushida H."/>
            <person name="Ike M."/>
            <person name="Tokuyasu K."/>
            <person name="Kitaoka M."/>
        </authorList>
    </citation>
    <scope>NUCLEOTIDE SEQUENCE [LARGE SCALE GENOMIC DNA]</scope>
    <source>
        <strain evidence="2 3">BS15</strain>
    </source>
</reference>
<sequence length="1003" mass="108367">MAHGWSGSTKQREDQDELARALAVDHLVGVLEKRTVRTGQLSRDRVTSDEAEALEGYEQRFETLTLTRASVLAHHSPALSLHLKNRAADLLGLPATVSADIGKAVGAADAPSTVFPGIEGGLSGMLPPRDYECVLVPGGLDDLQAEEAEVAARSEVAQVETAALRMLETVEARMSQTSTDAETAHRQRAEPLLPHVTPAGVSASESMWKEAQKVFEQKYSTDLSSDVLTTRLEGCYEGVPGERNCLASEEVCPKWASPASLAQYPSLSFHLLGPYCPGEYFTDTYDEHSSFAELLQPHQGYLAAQCLSAVPPPPLSPSRALGTLNPALQAQGRSVAPAQRAAFLNSLAHRSHLEQIDLSKPHTLYVVDKATGAPGESSSRIETLSRVSLLELRSFPVDESPAAMHICGSTDLLKPLPEDSHIWPEKLAHTAEVVGVCWDVLARLSGKVWIDATGAPRHSSQTTSSADAAHVQSFLATLPAVRALAPPVLFAQQSEMRSMLAEHALIPTHVAIGLDGAAQLLWADEAAVQTGPHVRELTTEEKEKLLRVLVCDVSSMMPGRVPALVVQDFLGSGQYKAGCQALEYIYLALGILFSLPSSAAEFAQTLACHAQAEASGQATWLRSAMDLPKLPGLAFPHRAGVLLLLVSMVKWERTHKCSIVPIERAADFSAKPARESSPACPSLCERVRALLLQGKTDEATELARTSEDEDKSDEQMPDCAAPLARDPRRLPAWFERIIVHHLGPTALAGQPVNRCAELPSVLNDLLVHFRSLNLHNMAKYEALEQAGTLPAKEQHILAKTRANFLWVQKLRKLGLTAAEIASPFAFRLALANRSARNALNRAPLRADDMPLHLRVYQALTKCGPDANHWWTPHLLSMHDQNGSLDWGRIVCGLWQSEGNCKSSRIVQAGQTGSATRARVSVVAACPDCRAHGLDACLVPYDEAVGALVEAVGPARASEGIYAVVQALERAVTLASDKPRSPQISRAYLEEMQEALMAVGSRVV</sequence>
<name>A0AAV5GJ45_9BASI</name>
<dbReference type="EMBL" id="BQKY01000005">
    <property type="protein sequence ID" value="GJN89490.1"/>
    <property type="molecule type" value="Genomic_DNA"/>
</dbReference>
<accession>A0AAV5GJ45</accession>
<dbReference type="Proteomes" id="UP001342314">
    <property type="component" value="Unassembled WGS sequence"/>
</dbReference>